<dbReference type="Gene3D" id="2.40.50.100">
    <property type="match status" value="1"/>
</dbReference>
<protein>
    <submittedName>
        <fullName evidence="3">Efflux RND transporter periplasmic adaptor subunit</fullName>
    </submittedName>
</protein>
<feature type="domain" description="CusB-like beta-barrel" evidence="2">
    <location>
        <begin position="189"/>
        <end position="259"/>
    </location>
</feature>
<dbReference type="NCBIfam" id="TIGR01730">
    <property type="entry name" value="RND_mfp"/>
    <property type="match status" value="1"/>
</dbReference>
<reference evidence="3 4" key="1">
    <citation type="submission" date="2020-07" db="EMBL/GenBank/DDBJ databases">
        <authorList>
            <person name="Li M."/>
        </authorList>
    </citation>
    <scope>NUCLEOTIDE SEQUENCE [LARGE SCALE GENOMIC DNA]</scope>
    <source>
        <strain evidence="3 4">DSM 23284</strain>
    </source>
</reference>
<dbReference type="PANTHER" id="PTHR30469:SF33">
    <property type="entry name" value="SLR1207 PROTEIN"/>
    <property type="match status" value="1"/>
</dbReference>
<evidence type="ECO:0000259" key="2">
    <source>
        <dbReference type="Pfam" id="PF25954"/>
    </source>
</evidence>
<reference evidence="3 4" key="2">
    <citation type="submission" date="2020-08" db="EMBL/GenBank/DDBJ databases">
        <title>Stappia taiwanensis sp. nov., isolated from a coastal thermal spring.</title>
        <authorList>
            <person name="Kampfer P."/>
        </authorList>
    </citation>
    <scope>NUCLEOTIDE SEQUENCE [LARGE SCALE GENOMIC DNA]</scope>
    <source>
        <strain evidence="3 4">DSM 23284</strain>
    </source>
</reference>
<dbReference type="InterPro" id="IPR058792">
    <property type="entry name" value="Beta-barrel_RND_2"/>
</dbReference>
<dbReference type="GO" id="GO:1990281">
    <property type="term" value="C:efflux pump complex"/>
    <property type="evidence" value="ECO:0007669"/>
    <property type="project" value="TreeGrafter"/>
</dbReference>
<dbReference type="RefSeq" id="WP_181760247.1">
    <property type="nucleotide sequence ID" value="NZ_BMCR01000003.1"/>
</dbReference>
<dbReference type="PANTHER" id="PTHR30469">
    <property type="entry name" value="MULTIDRUG RESISTANCE PROTEIN MDTA"/>
    <property type="match status" value="1"/>
</dbReference>
<evidence type="ECO:0000256" key="1">
    <source>
        <dbReference type="ARBA" id="ARBA00009477"/>
    </source>
</evidence>
<dbReference type="InterPro" id="IPR006143">
    <property type="entry name" value="RND_pump_MFP"/>
</dbReference>
<dbReference type="EMBL" id="JACEON010000008">
    <property type="protein sequence ID" value="MBA4612053.1"/>
    <property type="molecule type" value="Genomic_DNA"/>
</dbReference>
<comment type="caution">
    <text evidence="3">The sequence shown here is derived from an EMBL/GenBank/DDBJ whole genome shotgun (WGS) entry which is preliminary data.</text>
</comment>
<accession>A0A838XYW5</accession>
<dbReference type="Pfam" id="PF25954">
    <property type="entry name" value="Beta-barrel_RND_2"/>
    <property type="match status" value="1"/>
</dbReference>
<proteinExistence type="inferred from homology"/>
<organism evidence="3 4">
    <name type="scientific">Stappia taiwanensis</name>
    <dbReference type="NCBI Taxonomy" id="992267"/>
    <lineage>
        <taxon>Bacteria</taxon>
        <taxon>Pseudomonadati</taxon>
        <taxon>Pseudomonadota</taxon>
        <taxon>Alphaproteobacteria</taxon>
        <taxon>Hyphomicrobiales</taxon>
        <taxon>Stappiaceae</taxon>
        <taxon>Stappia</taxon>
    </lineage>
</organism>
<dbReference type="GO" id="GO:0015562">
    <property type="term" value="F:efflux transmembrane transporter activity"/>
    <property type="evidence" value="ECO:0007669"/>
    <property type="project" value="TreeGrafter"/>
</dbReference>
<evidence type="ECO:0000313" key="4">
    <source>
        <dbReference type="Proteomes" id="UP000559404"/>
    </source>
</evidence>
<dbReference type="Proteomes" id="UP000559404">
    <property type="component" value="Unassembled WGS sequence"/>
</dbReference>
<name>A0A838XYW5_9HYPH</name>
<evidence type="ECO:0000313" key="3">
    <source>
        <dbReference type="EMBL" id="MBA4612053.1"/>
    </source>
</evidence>
<dbReference type="SUPFAM" id="SSF111369">
    <property type="entry name" value="HlyD-like secretion proteins"/>
    <property type="match status" value="1"/>
</dbReference>
<dbReference type="Gene3D" id="1.10.287.470">
    <property type="entry name" value="Helix hairpin bin"/>
    <property type="match status" value="1"/>
</dbReference>
<keyword evidence="4" id="KW-1185">Reference proteome</keyword>
<sequence>MTGWRTFLILLLLLAAGLAGAWWWKDRPVVVAIVQPHRGSAADVVYATGVVEPVRWAKVTSVLRERIIELCNCEGETVTRGTVLGRLDASDARATLAELQAREKLSAQELERAAGLVERRVISRQAFDRVENDHSRNVALVAAQSARLADYELRAPMDGKVLRRDGEVGEVAEPGEVLFWVGQAEPLQIVADINEEDIPLIRAGQTALVRADAFPGSTFDARVDRITPKGDPILKTYRVYLTFPAETPLMIGMTSDVNVIVRQVADTLLIPLAALDGDRVHVLRDDGRLETRQLMIGIRGTTTVEVLDGLAEDERIVATWSDALRDGQRAKAQARADAAPVSGAPEG</sequence>
<gene>
    <name evidence="3" type="ORF">H1W37_10340</name>
</gene>
<comment type="similarity">
    <text evidence="1">Belongs to the membrane fusion protein (MFP) (TC 8.A.1) family.</text>
</comment>
<dbReference type="Gene3D" id="2.40.30.170">
    <property type="match status" value="1"/>
</dbReference>
<dbReference type="Gene3D" id="2.40.420.20">
    <property type="match status" value="1"/>
</dbReference>
<dbReference type="AlphaFoldDB" id="A0A838XYW5"/>